<dbReference type="OrthoDB" id="9877127at2"/>
<keyword evidence="2" id="KW-1185">Reference proteome</keyword>
<protein>
    <submittedName>
        <fullName evidence="1">Uncharacterized protein</fullName>
    </submittedName>
</protein>
<evidence type="ECO:0000313" key="2">
    <source>
        <dbReference type="Proteomes" id="UP000198238"/>
    </source>
</evidence>
<sequence>MGQIIELFRTSFSLIFNRKNVKKYLSGEFEPTDEELTQMWRFLRQLLSTDIQNTIENDYSNLLKLQTEHLKTPYLKELSLAELDFLIKNKVDLSSILIFVFAKGGVASISWDNNKQIFIEGVVDAKLRGTILLILICAALALMIDSITKLWSQAVLYWNTAIEPSSKTQNTSIAYTAFTILIIIFIFAVINTLVLGHHTHLAKEKLKKLYPDLFESKFDASPPEKAT</sequence>
<gene>
    <name evidence="1" type="ORF">BG910_06955</name>
</gene>
<organism evidence="1 2">
    <name type="scientific">Neisseria chenwenguii</name>
    <dbReference type="NCBI Taxonomy" id="1853278"/>
    <lineage>
        <taxon>Bacteria</taxon>
        <taxon>Pseudomonadati</taxon>
        <taxon>Pseudomonadota</taxon>
        <taxon>Betaproteobacteria</taxon>
        <taxon>Neisseriales</taxon>
        <taxon>Neisseriaceae</taxon>
        <taxon>Neisseria</taxon>
    </lineage>
</organism>
<accession>A0A220S253</accession>
<dbReference type="KEGG" id="nei:BG910_06955"/>
<reference evidence="1 2" key="1">
    <citation type="submission" date="2017-06" db="EMBL/GenBank/DDBJ databases">
        <title>Neisseria chenwenguii sp. nov., isolated from the intestinal contents of Tibetan Plateau Pika in Yushu, Qinghai Province, China.</title>
        <authorList>
            <person name="Zhang G."/>
        </authorList>
    </citation>
    <scope>NUCLEOTIDE SEQUENCE [LARGE SCALE GENOMIC DNA]</scope>
    <source>
        <strain evidence="1 2">10023</strain>
    </source>
</reference>
<evidence type="ECO:0000313" key="1">
    <source>
        <dbReference type="EMBL" id="ASK27517.1"/>
    </source>
</evidence>
<proteinExistence type="predicted"/>
<dbReference type="AlphaFoldDB" id="A0A220S253"/>
<name>A0A220S253_9NEIS</name>
<dbReference type="Proteomes" id="UP000198238">
    <property type="component" value="Chromosome"/>
</dbReference>
<dbReference type="EMBL" id="CP022278">
    <property type="protein sequence ID" value="ASK27517.1"/>
    <property type="molecule type" value="Genomic_DNA"/>
</dbReference>
<dbReference type="RefSeq" id="WP_089036218.1">
    <property type="nucleotide sequence ID" value="NZ_CP022278.1"/>
</dbReference>